<accession>A0A1M6Z8E6</accession>
<dbReference type="Proteomes" id="UP000183947">
    <property type="component" value="Unassembled WGS sequence"/>
</dbReference>
<protein>
    <submittedName>
        <fullName evidence="2">Uncharacterized protein</fullName>
    </submittedName>
</protein>
<sequence length="98" mass="10727">MDTETPEQKIARLEAENAQLKQDNATAEEAIGDLSEKLSNAEAATPTLVVVTHDKTQYQVLAQQFNYEGTEVKAKDLQKNKEVLAALVKTGSGLLRKV</sequence>
<name>A0A1M6Z8E6_9BACT</name>
<evidence type="ECO:0000313" key="2">
    <source>
        <dbReference type="EMBL" id="SHL26728.1"/>
    </source>
</evidence>
<dbReference type="AlphaFoldDB" id="A0A1M6Z8E6"/>
<dbReference type="RefSeq" id="WP_073285262.1">
    <property type="nucleotide sequence ID" value="NZ_FRAS01000012.1"/>
</dbReference>
<proteinExistence type="predicted"/>
<feature type="coiled-coil region" evidence="1">
    <location>
        <begin position="10"/>
        <end position="44"/>
    </location>
</feature>
<gene>
    <name evidence="2" type="ORF">SAMN02746009_02455</name>
</gene>
<dbReference type="OrthoDB" id="884710at2"/>
<evidence type="ECO:0000313" key="3">
    <source>
        <dbReference type="Proteomes" id="UP000183947"/>
    </source>
</evidence>
<keyword evidence="3" id="KW-1185">Reference proteome</keyword>
<evidence type="ECO:0000256" key="1">
    <source>
        <dbReference type="SAM" id="Coils"/>
    </source>
</evidence>
<dbReference type="EMBL" id="FRAS01000012">
    <property type="protein sequence ID" value="SHL26728.1"/>
    <property type="molecule type" value="Genomic_DNA"/>
</dbReference>
<reference evidence="3" key="1">
    <citation type="submission" date="2016-11" db="EMBL/GenBank/DDBJ databases">
        <authorList>
            <person name="Varghese N."/>
            <person name="Submissions S."/>
        </authorList>
    </citation>
    <scope>NUCLEOTIDE SEQUENCE [LARGE SCALE GENOMIC DNA]</scope>
    <source>
        <strain evidence="3">DSM 18569</strain>
    </source>
</reference>
<organism evidence="2 3">
    <name type="scientific">Hymenobacter psychrotolerans DSM 18569</name>
    <dbReference type="NCBI Taxonomy" id="1121959"/>
    <lineage>
        <taxon>Bacteria</taxon>
        <taxon>Pseudomonadati</taxon>
        <taxon>Bacteroidota</taxon>
        <taxon>Cytophagia</taxon>
        <taxon>Cytophagales</taxon>
        <taxon>Hymenobacteraceae</taxon>
        <taxon>Hymenobacter</taxon>
    </lineage>
</organism>
<dbReference type="STRING" id="1121959.SAMN02746009_02455"/>
<keyword evidence="1" id="KW-0175">Coiled coil</keyword>